<evidence type="ECO:0000313" key="1">
    <source>
        <dbReference type="EMBL" id="CAJ2673605.1"/>
    </source>
</evidence>
<accession>A0ACB0LVP4</accession>
<organism evidence="1 2">
    <name type="scientific">Trifolium pratense</name>
    <name type="common">Red clover</name>
    <dbReference type="NCBI Taxonomy" id="57577"/>
    <lineage>
        <taxon>Eukaryota</taxon>
        <taxon>Viridiplantae</taxon>
        <taxon>Streptophyta</taxon>
        <taxon>Embryophyta</taxon>
        <taxon>Tracheophyta</taxon>
        <taxon>Spermatophyta</taxon>
        <taxon>Magnoliopsida</taxon>
        <taxon>eudicotyledons</taxon>
        <taxon>Gunneridae</taxon>
        <taxon>Pentapetalae</taxon>
        <taxon>rosids</taxon>
        <taxon>fabids</taxon>
        <taxon>Fabales</taxon>
        <taxon>Fabaceae</taxon>
        <taxon>Papilionoideae</taxon>
        <taxon>50 kb inversion clade</taxon>
        <taxon>NPAAA clade</taxon>
        <taxon>Hologalegina</taxon>
        <taxon>IRL clade</taxon>
        <taxon>Trifolieae</taxon>
        <taxon>Trifolium</taxon>
    </lineage>
</organism>
<name>A0ACB0LVP4_TRIPR</name>
<proteinExistence type="predicted"/>
<comment type="caution">
    <text evidence="1">The sequence shown here is derived from an EMBL/GenBank/DDBJ whole genome shotgun (WGS) entry which is preliminary data.</text>
</comment>
<keyword evidence="2" id="KW-1185">Reference proteome</keyword>
<evidence type="ECO:0000313" key="2">
    <source>
        <dbReference type="Proteomes" id="UP001177021"/>
    </source>
</evidence>
<dbReference type="EMBL" id="CASHSV030000716">
    <property type="protein sequence ID" value="CAJ2673605.1"/>
    <property type="molecule type" value="Genomic_DNA"/>
</dbReference>
<protein>
    <submittedName>
        <fullName evidence="1">Uncharacterized protein</fullName>
    </submittedName>
</protein>
<sequence length="65" mass="7287">MAKAMKFIYAIIIFISIFIIATNVHAFNECSEDDDCPKAMCFKGYVAKCINNSRCACVDEDDDLP</sequence>
<reference evidence="1" key="1">
    <citation type="submission" date="2023-10" db="EMBL/GenBank/DDBJ databases">
        <authorList>
            <person name="Rodriguez Cubillos JULIANA M."/>
            <person name="De Vega J."/>
        </authorList>
    </citation>
    <scope>NUCLEOTIDE SEQUENCE</scope>
</reference>
<gene>
    <name evidence="1" type="ORF">MILVUS5_LOCUS37039</name>
</gene>
<dbReference type="Proteomes" id="UP001177021">
    <property type="component" value="Unassembled WGS sequence"/>
</dbReference>